<accession>A0A2W1JMA6</accession>
<dbReference type="OrthoDB" id="583393at2"/>
<keyword evidence="2" id="KW-1185">Reference proteome</keyword>
<dbReference type="RefSeq" id="WP_110989066.1">
    <property type="nucleotide sequence ID" value="NZ_CAWNWM010000039.1"/>
</dbReference>
<protein>
    <submittedName>
        <fullName evidence="1">Uncharacterized protein</fullName>
    </submittedName>
</protein>
<proteinExistence type="predicted"/>
<sequence length="81" mass="9139">MTGQTLEGTWEEVLTHAPELQGHRVRVIVLDLPEQQQTTSVQSEVEQRRKAFEVFMASTIPDAPLLSDEAISRENLYSSRG</sequence>
<evidence type="ECO:0000313" key="2">
    <source>
        <dbReference type="Proteomes" id="UP000248857"/>
    </source>
</evidence>
<gene>
    <name evidence="1" type="ORF">C1752_13137</name>
</gene>
<reference evidence="1 2" key="1">
    <citation type="journal article" date="2018" name="Sci. Rep.">
        <title>A novel species of the marine cyanobacterium Acaryochloris with a unique pigment content and lifestyle.</title>
        <authorList>
            <person name="Partensky F."/>
            <person name="Six C."/>
            <person name="Ratin M."/>
            <person name="Garczarek L."/>
            <person name="Vaulot D."/>
            <person name="Probert I."/>
            <person name="Calteau A."/>
            <person name="Gourvil P."/>
            <person name="Marie D."/>
            <person name="Grebert T."/>
            <person name="Bouchier C."/>
            <person name="Le Panse S."/>
            <person name="Gachenot M."/>
            <person name="Rodriguez F."/>
            <person name="Garrido J.L."/>
        </authorList>
    </citation>
    <scope>NUCLEOTIDE SEQUENCE [LARGE SCALE GENOMIC DNA]</scope>
    <source>
        <strain evidence="1 2">RCC1774</strain>
    </source>
</reference>
<evidence type="ECO:0000313" key="1">
    <source>
        <dbReference type="EMBL" id="PZD70411.1"/>
    </source>
</evidence>
<organism evidence="1 2">
    <name type="scientific">Acaryochloris thomasi RCC1774</name>
    <dbReference type="NCBI Taxonomy" id="1764569"/>
    <lineage>
        <taxon>Bacteria</taxon>
        <taxon>Bacillati</taxon>
        <taxon>Cyanobacteriota</taxon>
        <taxon>Cyanophyceae</taxon>
        <taxon>Acaryochloridales</taxon>
        <taxon>Acaryochloridaceae</taxon>
        <taxon>Acaryochloris</taxon>
        <taxon>Acaryochloris thomasi</taxon>
    </lineage>
</organism>
<name>A0A2W1JMA6_9CYAN</name>
<dbReference type="AlphaFoldDB" id="A0A2W1JMA6"/>
<dbReference type="EMBL" id="PQWO01000039">
    <property type="protein sequence ID" value="PZD70411.1"/>
    <property type="molecule type" value="Genomic_DNA"/>
</dbReference>
<comment type="caution">
    <text evidence="1">The sequence shown here is derived from an EMBL/GenBank/DDBJ whole genome shotgun (WGS) entry which is preliminary data.</text>
</comment>
<dbReference type="Proteomes" id="UP000248857">
    <property type="component" value="Unassembled WGS sequence"/>
</dbReference>